<keyword evidence="1 2" id="KW-0807">Transducer</keyword>
<dbReference type="InterPro" id="IPR004089">
    <property type="entry name" value="MCPsignal_dom"/>
</dbReference>
<name>A0ABQ6AYY0_9BRAD</name>
<dbReference type="Proteomes" id="UP001156905">
    <property type="component" value="Unassembled WGS sequence"/>
</dbReference>
<gene>
    <name evidence="4" type="ORF">GCM10007857_34670</name>
</gene>
<reference evidence="5" key="1">
    <citation type="journal article" date="2019" name="Int. J. Syst. Evol. Microbiol.">
        <title>The Global Catalogue of Microorganisms (GCM) 10K type strain sequencing project: providing services to taxonomists for standard genome sequencing and annotation.</title>
        <authorList>
            <consortium name="The Broad Institute Genomics Platform"/>
            <consortium name="The Broad Institute Genome Sequencing Center for Infectious Disease"/>
            <person name="Wu L."/>
            <person name="Ma J."/>
        </authorList>
    </citation>
    <scope>NUCLEOTIDE SEQUENCE [LARGE SCALE GENOMIC DNA]</scope>
    <source>
        <strain evidence="5">NBRC 102520</strain>
    </source>
</reference>
<dbReference type="Gene3D" id="1.10.287.950">
    <property type="entry name" value="Methyl-accepting chemotaxis protein"/>
    <property type="match status" value="1"/>
</dbReference>
<evidence type="ECO:0000256" key="1">
    <source>
        <dbReference type="ARBA" id="ARBA00023224"/>
    </source>
</evidence>
<evidence type="ECO:0000259" key="3">
    <source>
        <dbReference type="PROSITE" id="PS50111"/>
    </source>
</evidence>
<protein>
    <recommendedName>
        <fullName evidence="3">Methyl-accepting transducer domain-containing protein</fullName>
    </recommendedName>
</protein>
<accession>A0ABQ6AYY0</accession>
<keyword evidence="5" id="KW-1185">Reference proteome</keyword>
<dbReference type="PANTHER" id="PTHR32089:SF112">
    <property type="entry name" value="LYSOZYME-LIKE PROTEIN-RELATED"/>
    <property type="match status" value="1"/>
</dbReference>
<evidence type="ECO:0000256" key="2">
    <source>
        <dbReference type="PROSITE-ProRule" id="PRU00284"/>
    </source>
</evidence>
<sequence length="78" mass="8037">MARWAAGDKAMISPSAAARAGDAGRGFAVVAHEVGAPAGQIAKATAEIGENVGMIHSRTRNAVETVRDVLAWRPLSVL</sequence>
<comment type="caution">
    <text evidence="4">The sequence shown here is derived from an EMBL/GenBank/DDBJ whole genome shotgun (WGS) entry which is preliminary data.</text>
</comment>
<evidence type="ECO:0000313" key="5">
    <source>
        <dbReference type="Proteomes" id="UP001156905"/>
    </source>
</evidence>
<dbReference type="PANTHER" id="PTHR32089">
    <property type="entry name" value="METHYL-ACCEPTING CHEMOTAXIS PROTEIN MCPB"/>
    <property type="match status" value="1"/>
</dbReference>
<dbReference type="Pfam" id="PF00015">
    <property type="entry name" value="MCPsignal"/>
    <property type="match status" value="1"/>
</dbReference>
<proteinExistence type="predicted"/>
<dbReference type="PROSITE" id="PS50111">
    <property type="entry name" value="CHEMOTAXIS_TRANSDUC_2"/>
    <property type="match status" value="1"/>
</dbReference>
<dbReference type="EMBL" id="BSOW01000011">
    <property type="protein sequence ID" value="GLR86756.1"/>
    <property type="molecule type" value="Genomic_DNA"/>
</dbReference>
<evidence type="ECO:0000313" key="4">
    <source>
        <dbReference type="EMBL" id="GLR86756.1"/>
    </source>
</evidence>
<dbReference type="SUPFAM" id="SSF58104">
    <property type="entry name" value="Methyl-accepting chemotaxis protein (MCP) signaling domain"/>
    <property type="match status" value="1"/>
</dbReference>
<feature type="domain" description="Methyl-accepting transducer" evidence="3">
    <location>
        <begin position="10"/>
        <end position="69"/>
    </location>
</feature>
<organism evidence="4 5">
    <name type="scientific">Bradyrhizobium iriomotense</name>
    <dbReference type="NCBI Taxonomy" id="441950"/>
    <lineage>
        <taxon>Bacteria</taxon>
        <taxon>Pseudomonadati</taxon>
        <taxon>Pseudomonadota</taxon>
        <taxon>Alphaproteobacteria</taxon>
        <taxon>Hyphomicrobiales</taxon>
        <taxon>Nitrobacteraceae</taxon>
        <taxon>Bradyrhizobium</taxon>
    </lineage>
</organism>